<dbReference type="EMBL" id="JAADYS010000271">
    <property type="protein sequence ID" value="KAF4470935.1"/>
    <property type="molecule type" value="Genomic_DNA"/>
</dbReference>
<evidence type="ECO:0000256" key="2">
    <source>
        <dbReference type="SAM" id="Phobius"/>
    </source>
</evidence>
<accession>A0A8H4LJW1</accession>
<keyword evidence="2" id="KW-0472">Membrane</keyword>
<proteinExistence type="predicted"/>
<keyword evidence="4" id="KW-1185">Reference proteome</keyword>
<comment type="caution">
    <text evidence="3">The sequence shown here is derived from an EMBL/GenBank/DDBJ whole genome shotgun (WGS) entry which is preliminary data.</text>
</comment>
<feature type="transmembrane region" description="Helical" evidence="2">
    <location>
        <begin position="400"/>
        <end position="424"/>
    </location>
</feature>
<dbReference type="AlphaFoldDB" id="A0A8H4LJW1"/>
<dbReference type="Proteomes" id="UP000554235">
    <property type="component" value="Unassembled WGS sequence"/>
</dbReference>
<dbReference type="OrthoDB" id="440424at2759"/>
<dbReference type="Gene3D" id="6.10.110.10">
    <property type="match status" value="1"/>
</dbReference>
<dbReference type="Gene3D" id="1.20.58.340">
    <property type="entry name" value="Magnesium transport protein CorA, transmembrane region"/>
    <property type="match status" value="1"/>
</dbReference>
<evidence type="ECO:0000313" key="4">
    <source>
        <dbReference type="Proteomes" id="UP000554235"/>
    </source>
</evidence>
<reference evidence="3 4" key="1">
    <citation type="submission" date="2020-01" db="EMBL/GenBank/DDBJ databases">
        <title>Identification and distribution of gene clusters putatively required for synthesis of sphingolipid metabolism inhibitors in phylogenetically diverse species of the filamentous fungus Fusarium.</title>
        <authorList>
            <person name="Kim H.-S."/>
            <person name="Busman M."/>
            <person name="Brown D.W."/>
            <person name="Divon H."/>
            <person name="Uhlig S."/>
            <person name="Proctor R.H."/>
        </authorList>
    </citation>
    <scope>NUCLEOTIDE SEQUENCE [LARGE SCALE GENOMIC DNA]</scope>
    <source>
        <strain evidence="3 4">NRRL 20459</strain>
    </source>
</reference>
<feature type="transmembrane region" description="Helical" evidence="2">
    <location>
        <begin position="538"/>
        <end position="563"/>
    </location>
</feature>
<feature type="compositionally biased region" description="Basic and acidic residues" evidence="1">
    <location>
        <begin position="433"/>
        <end position="445"/>
    </location>
</feature>
<protein>
    <submittedName>
        <fullName evidence="3">Lincomycin-condensing lmbA</fullName>
    </submittedName>
</protein>
<keyword evidence="2" id="KW-1133">Transmembrane helix</keyword>
<gene>
    <name evidence="3" type="ORF">FALBO_2150</name>
</gene>
<dbReference type="InterPro" id="IPR038213">
    <property type="entry name" value="IFI6/IFI27-like_sf"/>
</dbReference>
<evidence type="ECO:0000256" key="1">
    <source>
        <dbReference type="SAM" id="MobiDB-lite"/>
    </source>
</evidence>
<feature type="transmembrane region" description="Helical" evidence="2">
    <location>
        <begin position="367"/>
        <end position="388"/>
    </location>
</feature>
<feature type="region of interest" description="Disordered" evidence="1">
    <location>
        <begin position="433"/>
        <end position="456"/>
    </location>
</feature>
<keyword evidence="2" id="KW-0812">Transmembrane</keyword>
<organism evidence="3 4">
    <name type="scientific">Fusarium albosuccineum</name>
    <dbReference type="NCBI Taxonomy" id="1237068"/>
    <lineage>
        <taxon>Eukaryota</taxon>
        <taxon>Fungi</taxon>
        <taxon>Dikarya</taxon>
        <taxon>Ascomycota</taxon>
        <taxon>Pezizomycotina</taxon>
        <taxon>Sordariomycetes</taxon>
        <taxon>Hypocreomycetidae</taxon>
        <taxon>Hypocreales</taxon>
        <taxon>Nectriaceae</taxon>
        <taxon>Fusarium</taxon>
        <taxon>Fusarium decemcellulare species complex</taxon>
    </lineage>
</organism>
<name>A0A8H4LJW1_9HYPO</name>
<evidence type="ECO:0000313" key="3">
    <source>
        <dbReference type="EMBL" id="KAF4470935.1"/>
    </source>
</evidence>
<feature type="compositionally biased region" description="Low complexity" evidence="1">
    <location>
        <begin position="1"/>
        <end position="11"/>
    </location>
</feature>
<feature type="region of interest" description="Disordered" evidence="1">
    <location>
        <begin position="1"/>
        <end position="20"/>
    </location>
</feature>
<sequence length="610" mass="69216">MTTQEPTVTEATTERHQPSLSNVQRALSISAFDIPHNGEPILQKCAGMTEELILRNTLPPLEASSTRVLVLGAYFSPDNREEWASIRHWFTQFKNRRLRPSSDVWALRNLWSGRGSCDSSRTFWVCDYAGEVKEKIQEWKANMKSTPFLRAEYLQYGRQESLGAYVWRCASSVNADYLEDGRVQITCRFPLIPGRSDARRHRYSMFPDPNLAIPSRLKHNFLRLFLSQESATRLHSPTPEAAVMAVTLDILRASAECWSVFLSDLIQKIERISRQQMWLHSQQSLVIREIPVAVSHLELALRHTYACFLAEVKQAHDADMEKLGSLERENDAKLEMVQIQVRHWLSLVEKSMDITAAHREEVQAQSIIRLSLLAAIFLPIGHASSLLSMNVRAVDLGLLWFDYIGLAIVVMFFVALLHLCLWIWDRGRRRARPDRDATDEEKTAYEKPTGAYGPEPYSDDAADQFVEIIRTHEGSQEELQCRLKQVVSANGWTESLAESVLRKIENIVKEGAKMAKPMADAIKKATDTALEFAKEHPVYAGLIAAGTLIAIAILGIFDLVWVLRALGFAQRGPRLGTFAARWMSRIGNVPKGSIYSYFQRLGMKIHLLPE</sequence>